<evidence type="ECO:0000313" key="3">
    <source>
        <dbReference type="EMBL" id="KAG9194544.1"/>
    </source>
</evidence>
<feature type="region of interest" description="Disordered" evidence="1">
    <location>
        <begin position="1"/>
        <end position="26"/>
    </location>
</feature>
<dbReference type="Proteomes" id="UP001199106">
    <property type="component" value="Unassembled WGS sequence"/>
</dbReference>
<evidence type="ECO:0000259" key="2">
    <source>
        <dbReference type="SMART" id="SM00382"/>
    </source>
</evidence>
<dbReference type="Gene3D" id="3.40.50.300">
    <property type="entry name" value="P-loop containing nucleotide triphosphate hydrolases"/>
    <property type="match status" value="1"/>
</dbReference>
<feature type="domain" description="AAA+ ATPase" evidence="2">
    <location>
        <begin position="567"/>
        <end position="694"/>
    </location>
</feature>
<dbReference type="SMART" id="SM00382">
    <property type="entry name" value="AAA"/>
    <property type="match status" value="1"/>
</dbReference>
<dbReference type="GO" id="GO:0005524">
    <property type="term" value="F:ATP binding"/>
    <property type="evidence" value="ECO:0007669"/>
    <property type="project" value="InterPro"/>
</dbReference>
<feature type="region of interest" description="Disordered" evidence="1">
    <location>
        <begin position="49"/>
        <end position="77"/>
    </location>
</feature>
<dbReference type="PANTHER" id="PTHR46411:SF4">
    <property type="entry name" value="AAA+ ATPASE DOMAIN-CONTAINING PROTEIN"/>
    <property type="match status" value="1"/>
</dbReference>
<protein>
    <recommendedName>
        <fullName evidence="2">AAA+ ATPase domain-containing protein</fullName>
    </recommendedName>
</protein>
<sequence length="796" mass="90900">MSQQSMMVDTTAGTKEDLGPPQTLETTQVQDQYIKLLLKKIALLEERLPATHEDDHASQKNDRQSEIPAEKKDANEEEEPRYVIIVNKWDPDTGEYKDDDITKSTEQKEIGPKDQSRRAFTFRKSTMLRARFNYVETVLSEAKIEFEPLQRLIGIITSKLGGPELVTSLSSPFASLVWTWAEADEQANKYVESETPDEKQARVDLGELMRVIFASSGIQALDQYFKERSFFIDEDTISHAALWTLFPPGTLIISHPFLGEPQIFTVDSCDRFVRDVHTFDLVCFSFDWAGTEFTRVPFEMKIRYWGSNRKSITELPFYPLKYYICPDNQDTTSEDGIAQLKERLVARGKKFVELCTADPGKQMFTYSGDAHFHTGQSFINTGDEEEARHSRQDDESSTTTETDTENRNIEARYVKRKQVDGTTMVDFASFFEYLAPNTPILGDLPQYRGQLENLSPEKRANPIYKEMYKTHWDRHAPGKAMSPDQLLHCPPRVLGYALKPKKWAQLLVGKLNPPNDADSSVFHDKLQLDEDYKELVKWSVQAHEFGKKLNTKGETMSLQDFAPDKGKGLVIMLYGHPGVGKTLTAESVALMAGKPLLSVGVSDIGIEGDKVEANLQKVFHLAGRWEAVLLFDEADVFLEARGRGENDLRRNAMVSVLLRVLEYYDGILILTTNRMRSFDIAVQSRIHIAIKYEELEQSQQIAIFESFLEQLNRKKLVYDYEDLLAWVRKDSRKLAFNGRQIRNVVSTAMGIALVDKANGGKLRRSHLIRVAEQTKQFKQDLIAEEEMYKRLQKGIS</sequence>
<dbReference type="InterPro" id="IPR027417">
    <property type="entry name" value="P-loop_NTPase"/>
</dbReference>
<feature type="region of interest" description="Disordered" evidence="1">
    <location>
        <begin position="95"/>
        <end position="115"/>
    </location>
</feature>
<feature type="region of interest" description="Disordered" evidence="1">
    <location>
        <begin position="382"/>
        <end position="407"/>
    </location>
</feature>
<dbReference type="Pfam" id="PF23232">
    <property type="entry name" value="AAA_lid_13"/>
    <property type="match status" value="1"/>
</dbReference>
<dbReference type="SUPFAM" id="SSF52540">
    <property type="entry name" value="P-loop containing nucleoside triphosphate hydrolases"/>
    <property type="match status" value="1"/>
</dbReference>
<dbReference type="InterPro" id="IPR056599">
    <property type="entry name" value="AAA_lid_fung"/>
</dbReference>
<gene>
    <name evidence="3" type="ORF">G6011_04579</name>
</gene>
<feature type="compositionally biased region" description="Basic and acidic residues" evidence="1">
    <location>
        <begin position="49"/>
        <end position="74"/>
    </location>
</feature>
<dbReference type="InterPro" id="IPR003593">
    <property type="entry name" value="AAA+_ATPase"/>
</dbReference>
<dbReference type="PANTHER" id="PTHR46411">
    <property type="entry name" value="FAMILY ATPASE, PUTATIVE-RELATED"/>
    <property type="match status" value="1"/>
</dbReference>
<dbReference type="CDD" id="cd19481">
    <property type="entry name" value="RecA-like_protease"/>
    <property type="match status" value="1"/>
</dbReference>
<organism evidence="3 4">
    <name type="scientific">Alternaria panax</name>
    <dbReference type="NCBI Taxonomy" id="48097"/>
    <lineage>
        <taxon>Eukaryota</taxon>
        <taxon>Fungi</taxon>
        <taxon>Dikarya</taxon>
        <taxon>Ascomycota</taxon>
        <taxon>Pezizomycotina</taxon>
        <taxon>Dothideomycetes</taxon>
        <taxon>Pleosporomycetidae</taxon>
        <taxon>Pleosporales</taxon>
        <taxon>Pleosporineae</taxon>
        <taxon>Pleosporaceae</taxon>
        <taxon>Alternaria</taxon>
        <taxon>Alternaria sect. Panax</taxon>
    </lineage>
</organism>
<reference evidence="3" key="1">
    <citation type="submission" date="2021-07" db="EMBL/GenBank/DDBJ databases">
        <title>Genome Resource of American Ginseng Black Spot Pathogen Alternaria panax.</title>
        <authorList>
            <person name="Qiu C."/>
            <person name="Wang W."/>
            <person name="Liu Z."/>
        </authorList>
    </citation>
    <scope>NUCLEOTIDE SEQUENCE</scope>
    <source>
        <strain evidence="3">BNCC115425</strain>
    </source>
</reference>
<dbReference type="Pfam" id="PF22942">
    <property type="entry name" value="DUF7025"/>
    <property type="match status" value="1"/>
</dbReference>
<keyword evidence="4" id="KW-1185">Reference proteome</keyword>
<proteinExistence type="predicted"/>
<name>A0AAD4NUB5_9PLEO</name>
<dbReference type="EMBL" id="JAANER010000002">
    <property type="protein sequence ID" value="KAG9194544.1"/>
    <property type="molecule type" value="Genomic_DNA"/>
</dbReference>
<comment type="caution">
    <text evidence="3">The sequence shown here is derived from an EMBL/GenBank/DDBJ whole genome shotgun (WGS) entry which is preliminary data.</text>
</comment>
<dbReference type="GO" id="GO:0016887">
    <property type="term" value="F:ATP hydrolysis activity"/>
    <property type="evidence" value="ECO:0007669"/>
    <property type="project" value="InterPro"/>
</dbReference>
<evidence type="ECO:0000313" key="4">
    <source>
        <dbReference type="Proteomes" id="UP001199106"/>
    </source>
</evidence>
<feature type="compositionally biased region" description="Polar residues" evidence="1">
    <location>
        <begin position="1"/>
        <end position="13"/>
    </location>
</feature>
<dbReference type="InterPro" id="IPR054289">
    <property type="entry name" value="DUF7025"/>
</dbReference>
<evidence type="ECO:0000256" key="1">
    <source>
        <dbReference type="SAM" id="MobiDB-lite"/>
    </source>
</evidence>
<accession>A0AAD4NUB5</accession>
<dbReference type="AlphaFoldDB" id="A0AAD4NUB5"/>
<dbReference type="InterPro" id="IPR003959">
    <property type="entry name" value="ATPase_AAA_core"/>
</dbReference>
<dbReference type="Pfam" id="PF00004">
    <property type="entry name" value="AAA"/>
    <property type="match status" value="1"/>
</dbReference>